<keyword evidence="6 10" id="KW-0808">Transferase</keyword>
<keyword evidence="10" id="KW-0328">Glycosyltransferase</keyword>
<dbReference type="InterPro" id="IPR013785">
    <property type="entry name" value="Aldolase_TIM"/>
</dbReference>
<evidence type="ECO:0000259" key="8">
    <source>
        <dbReference type="Pfam" id="PF01729"/>
    </source>
</evidence>
<sequence>MIHTASSEQIRKGLVTDVYFERTEKILKARGLDKEVRAEFIAKALPKDWSWAVFAGLEECISLLKDLPVDVRMMKEGQVFNPYDPVMEIHGRYLDFGRYETTLLGFMCQASGVATMAARCRIAAQDRQVISFGARRMHPAIAPMVERNAYIGGCDGVAVGLGAKLTGTEPVGTMPHALILIMGDTVSATRAFHEVIEPHVKRVSLIDTFNDEKIEAINVAEAMGRDLYGIRLDTPGSRRGDFLKITEEVRWELDLRGFNHVKIFLSGGLDEHQILKYNPVADAYGVGTAISSAPVVDFSMDIIEIDGAPIAKRGKQSGSKAVLMCAKCHKTQVRPAGKKPTKCQCGGRQKDLLVPLISRGKMKTKAPSPKQIRNFVISQITDLGLELG</sequence>
<dbReference type="InterPro" id="IPR036068">
    <property type="entry name" value="Nicotinate_pribotase-like_C"/>
</dbReference>
<evidence type="ECO:0000256" key="2">
    <source>
        <dbReference type="ARBA" id="ARBA00013236"/>
    </source>
</evidence>
<keyword evidence="3" id="KW-0597">Phosphoprotein</keyword>
<evidence type="ECO:0000256" key="7">
    <source>
        <dbReference type="ARBA" id="ARBA00048668"/>
    </source>
</evidence>
<dbReference type="NCBIfam" id="NF006415">
    <property type="entry name" value="PRK08662.1"/>
    <property type="match status" value="1"/>
</dbReference>
<dbReference type="GO" id="GO:0004516">
    <property type="term" value="F:nicotinate phosphoribosyltransferase activity"/>
    <property type="evidence" value="ECO:0007669"/>
    <property type="project" value="UniProtKB-EC"/>
</dbReference>
<comment type="catalytic activity">
    <reaction evidence="7">
        <text>5-phospho-alpha-D-ribose 1-diphosphate + nicotinate + ATP + H2O = nicotinate beta-D-ribonucleotide + ADP + phosphate + diphosphate</text>
        <dbReference type="Rhea" id="RHEA:36163"/>
        <dbReference type="ChEBI" id="CHEBI:15377"/>
        <dbReference type="ChEBI" id="CHEBI:30616"/>
        <dbReference type="ChEBI" id="CHEBI:32544"/>
        <dbReference type="ChEBI" id="CHEBI:33019"/>
        <dbReference type="ChEBI" id="CHEBI:43474"/>
        <dbReference type="ChEBI" id="CHEBI:57502"/>
        <dbReference type="ChEBI" id="CHEBI:58017"/>
        <dbReference type="ChEBI" id="CHEBI:456216"/>
        <dbReference type="EC" id="6.3.4.21"/>
    </reaction>
</comment>
<dbReference type="EC" id="6.3.4.21" evidence="2"/>
<dbReference type="Gene3D" id="3.20.20.70">
    <property type="entry name" value="Aldolase class I"/>
    <property type="match status" value="1"/>
</dbReference>
<dbReference type="InterPro" id="IPR002638">
    <property type="entry name" value="Quinolinate_PRibosylTrfase_C"/>
</dbReference>
<evidence type="ECO:0000313" key="10">
    <source>
        <dbReference type="EMBL" id="SPD76290.1"/>
    </source>
</evidence>
<evidence type="ECO:0000259" key="9">
    <source>
        <dbReference type="Pfam" id="PF02749"/>
    </source>
</evidence>
<dbReference type="Pfam" id="PF01729">
    <property type="entry name" value="QRPTase_C"/>
    <property type="match status" value="1"/>
</dbReference>
<dbReference type="PIRSF" id="PIRSF000484">
    <property type="entry name" value="NAPRT"/>
    <property type="match status" value="1"/>
</dbReference>
<comment type="pathway">
    <text evidence="1">Cofactor biosynthesis; NAD(+) biosynthesis; nicotinate D-ribonucleotide from nicotinate: step 1/1.</text>
</comment>
<keyword evidence="4 10" id="KW-0436">Ligase</keyword>
<dbReference type="InterPro" id="IPR007229">
    <property type="entry name" value="Nic_PRibTrfase-Fam"/>
</dbReference>
<dbReference type="InterPro" id="IPR022412">
    <property type="entry name" value="Quinolinate_PRibosylTrfase_N"/>
</dbReference>
<accession>A0A445N3J4</accession>
<protein>
    <recommendedName>
        <fullName evidence="2">nicotinate phosphoribosyltransferase</fullName>
        <ecNumber evidence="2">6.3.4.21</ecNumber>
    </recommendedName>
</protein>
<dbReference type="AlphaFoldDB" id="A0A445N3J4"/>
<dbReference type="Gene3D" id="3.90.1170.20">
    <property type="entry name" value="Quinolinate phosphoribosyl transferase, N-terminal domain"/>
    <property type="match status" value="1"/>
</dbReference>
<proteinExistence type="predicted"/>
<dbReference type="PANTHER" id="PTHR43202:SF1">
    <property type="entry name" value="NICOTINATE PHOSPHORIBOSYLTRANSFERASE"/>
    <property type="match status" value="1"/>
</dbReference>
<evidence type="ECO:0000256" key="5">
    <source>
        <dbReference type="ARBA" id="ARBA00022642"/>
    </source>
</evidence>
<dbReference type="InterPro" id="IPR053190">
    <property type="entry name" value="NAPRTase-like"/>
</dbReference>
<gene>
    <name evidence="10" type="ORF">PITCH_A880042</name>
</gene>
<dbReference type="CDD" id="cd01571">
    <property type="entry name" value="NAPRTase_B"/>
    <property type="match status" value="1"/>
</dbReference>
<evidence type="ECO:0000256" key="4">
    <source>
        <dbReference type="ARBA" id="ARBA00022598"/>
    </source>
</evidence>
<dbReference type="GO" id="GO:0009435">
    <property type="term" value="P:NAD+ biosynthetic process"/>
    <property type="evidence" value="ECO:0007669"/>
    <property type="project" value="UniProtKB-UniPathway"/>
</dbReference>
<evidence type="ECO:0000256" key="6">
    <source>
        <dbReference type="ARBA" id="ARBA00022679"/>
    </source>
</evidence>
<dbReference type="InterPro" id="IPR037128">
    <property type="entry name" value="Quinolinate_PRibosylTase_N_sf"/>
</dbReference>
<evidence type="ECO:0000256" key="1">
    <source>
        <dbReference type="ARBA" id="ARBA00004952"/>
    </source>
</evidence>
<dbReference type="SUPFAM" id="SSF51690">
    <property type="entry name" value="Nicotinate/Quinolinate PRTase C-terminal domain-like"/>
    <property type="match status" value="1"/>
</dbReference>
<reference evidence="10" key="1">
    <citation type="submission" date="2018-01" db="EMBL/GenBank/DDBJ databases">
        <authorList>
            <person name="Regsiter A."/>
            <person name="William W."/>
        </authorList>
    </citation>
    <scope>NUCLEOTIDE SEQUENCE</scope>
    <source>
        <strain evidence="10">TRIP AH-1</strain>
    </source>
</reference>
<evidence type="ECO:0000256" key="3">
    <source>
        <dbReference type="ARBA" id="ARBA00022553"/>
    </source>
</evidence>
<feature type="domain" description="Quinolinate phosphoribosyl transferase N-terminal" evidence="9">
    <location>
        <begin position="17"/>
        <end position="111"/>
    </location>
</feature>
<dbReference type="SUPFAM" id="SSF54675">
    <property type="entry name" value="Nicotinate/Quinolinate PRTase N-terminal domain-like"/>
    <property type="match status" value="1"/>
</dbReference>
<organism evidence="10">
    <name type="scientific">uncultured Desulfobacterium sp</name>
    <dbReference type="NCBI Taxonomy" id="201089"/>
    <lineage>
        <taxon>Bacteria</taxon>
        <taxon>Pseudomonadati</taxon>
        <taxon>Thermodesulfobacteriota</taxon>
        <taxon>Desulfobacteria</taxon>
        <taxon>Desulfobacterales</taxon>
        <taxon>Desulfobacteriaceae</taxon>
        <taxon>Desulfobacterium</taxon>
        <taxon>environmental samples</taxon>
    </lineage>
</organism>
<dbReference type="UniPathway" id="UPA00253">
    <property type="reaction ID" value="UER00457"/>
</dbReference>
<dbReference type="GO" id="GO:0004514">
    <property type="term" value="F:nicotinate-nucleotide diphosphorylase (carboxylating) activity"/>
    <property type="evidence" value="ECO:0007669"/>
    <property type="project" value="InterPro"/>
</dbReference>
<name>A0A445N3J4_9BACT</name>
<dbReference type="PANTHER" id="PTHR43202">
    <property type="entry name" value="NICOTINATE-NUCLEOTIDE PYROPHOSPHORYLASE"/>
    <property type="match status" value="1"/>
</dbReference>
<keyword evidence="5" id="KW-0662">Pyridine nucleotide biosynthesis</keyword>
<feature type="domain" description="Quinolinate phosphoribosyl transferase C-terminal" evidence="8">
    <location>
        <begin position="113"/>
        <end position="301"/>
    </location>
</feature>
<dbReference type="Pfam" id="PF02749">
    <property type="entry name" value="QRPTase_N"/>
    <property type="match status" value="1"/>
</dbReference>
<dbReference type="EMBL" id="OJIN01000234">
    <property type="protein sequence ID" value="SPD76290.1"/>
    <property type="molecule type" value="Genomic_DNA"/>
</dbReference>
<dbReference type="InterPro" id="IPR035809">
    <property type="entry name" value="NAPRTase_arc-type"/>
</dbReference>